<dbReference type="EMBL" id="FOYQ01000001">
    <property type="protein sequence ID" value="SFR38654.1"/>
    <property type="molecule type" value="Genomic_DNA"/>
</dbReference>
<dbReference type="RefSeq" id="WP_092981800.1">
    <property type="nucleotide sequence ID" value="NZ_FOYQ01000001.1"/>
</dbReference>
<dbReference type="Proteomes" id="UP000199534">
    <property type="component" value="Unassembled WGS sequence"/>
</dbReference>
<accession>A0A1I6G8Z5</accession>
<reference evidence="4 5" key="1">
    <citation type="submission" date="2016-10" db="EMBL/GenBank/DDBJ databases">
        <authorList>
            <person name="de Groot N.N."/>
        </authorList>
    </citation>
    <scope>NUCLEOTIDE SEQUENCE [LARGE SCALE GENOMIC DNA]</scope>
    <source>
        <strain evidence="4 5">DSM 21019</strain>
    </source>
</reference>
<feature type="signal peptide" evidence="2">
    <location>
        <begin position="1"/>
        <end position="18"/>
    </location>
</feature>
<feature type="domain" description="Secretion system C-terminal sorting" evidence="3">
    <location>
        <begin position="32"/>
        <end position="101"/>
    </location>
</feature>
<evidence type="ECO:0000256" key="1">
    <source>
        <dbReference type="ARBA" id="ARBA00022729"/>
    </source>
</evidence>
<protein>
    <submittedName>
        <fullName evidence="4">Por secretion system C-terminal sorting domain-containing protein</fullName>
    </submittedName>
</protein>
<gene>
    <name evidence="4" type="ORF">SAMN04490243_1420</name>
</gene>
<sequence length="102" mass="11232">MKHLYTLLLLFFMTGAFAQQGTQGSDIEGFKMYPNPVTQGKVTIVTASNSAKKIRIYDVLGTPVLETTILGNELNLSQLSAGVYLIQVLEKDKVATRKLIVK</sequence>
<dbReference type="STRING" id="400055.SAMN04490243_1420"/>
<keyword evidence="1 2" id="KW-0732">Signal</keyword>
<dbReference type="Pfam" id="PF18962">
    <property type="entry name" value="Por_Secre_tail"/>
    <property type="match status" value="1"/>
</dbReference>
<feature type="chain" id="PRO_5011533351" evidence="2">
    <location>
        <begin position="19"/>
        <end position="102"/>
    </location>
</feature>
<evidence type="ECO:0000256" key="2">
    <source>
        <dbReference type="SAM" id="SignalP"/>
    </source>
</evidence>
<evidence type="ECO:0000313" key="5">
    <source>
        <dbReference type="Proteomes" id="UP000199534"/>
    </source>
</evidence>
<proteinExistence type="predicted"/>
<organism evidence="4 5">
    <name type="scientific">Robiginitalea myxolifaciens</name>
    <dbReference type="NCBI Taxonomy" id="400055"/>
    <lineage>
        <taxon>Bacteria</taxon>
        <taxon>Pseudomonadati</taxon>
        <taxon>Bacteroidota</taxon>
        <taxon>Flavobacteriia</taxon>
        <taxon>Flavobacteriales</taxon>
        <taxon>Flavobacteriaceae</taxon>
        <taxon>Robiginitalea</taxon>
    </lineage>
</organism>
<dbReference type="AlphaFoldDB" id="A0A1I6G8Z5"/>
<evidence type="ECO:0000259" key="3">
    <source>
        <dbReference type="Pfam" id="PF18962"/>
    </source>
</evidence>
<dbReference type="NCBIfam" id="TIGR04183">
    <property type="entry name" value="Por_Secre_tail"/>
    <property type="match status" value="1"/>
</dbReference>
<name>A0A1I6G8Z5_9FLAO</name>
<dbReference type="InterPro" id="IPR026444">
    <property type="entry name" value="Secre_tail"/>
</dbReference>
<evidence type="ECO:0000313" key="4">
    <source>
        <dbReference type="EMBL" id="SFR38654.1"/>
    </source>
</evidence>
<keyword evidence="5" id="KW-1185">Reference proteome</keyword>
<dbReference type="OrthoDB" id="862563at2"/>